<keyword evidence="3" id="KW-0378">Hydrolase</keyword>
<dbReference type="NCBIfam" id="TIGR01167">
    <property type="entry name" value="LPXTG_anchor"/>
    <property type="match status" value="1"/>
</dbReference>
<dbReference type="GO" id="GO:0006508">
    <property type="term" value="P:proteolysis"/>
    <property type="evidence" value="ECO:0007669"/>
    <property type="project" value="UniProtKB-KW"/>
</dbReference>
<reference evidence="8 9" key="1">
    <citation type="submission" date="2019-01" db="EMBL/GenBank/DDBJ databases">
        <title>Agromyces.</title>
        <authorList>
            <person name="Li J."/>
        </authorList>
    </citation>
    <scope>NUCLEOTIDE SEQUENCE [LARGE SCALE GENOMIC DNA]</scope>
    <source>
        <strain evidence="8 9">DSM 23870</strain>
    </source>
</reference>
<dbReference type="InterPro" id="IPR023828">
    <property type="entry name" value="Peptidase_S8_Ser-AS"/>
</dbReference>
<proteinExistence type="inferred from homology"/>
<gene>
    <name evidence="7" type="ORF">BJ972_001930</name>
    <name evidence="8" type="ORF">ESP50_06785</name>
</gene>
<evidence type="ECO:0000313" key="8">
    <source>
        <dbReference type="EMBL" id="RXZ86768.1"/>
    </source>
</evidence>
<keyword evidence="4" id="KW-0720">Serine protease</keyword>
<name>A0A4Q2M4J9_9MICO</name>
<feature type="transmembrane region" description="Helical" evidence="5">
    <location>
        <begin position="687"/>
        <end position="704"/>
    </location>
</feature>
<dbReference type="AlphaFoldDB" id="A0A4Q2M4J9"/>
<comment type="caution">
    <text evidence="8">The sequence shown here is derived from an EMBL/GenBank/DDBJ whole genome shotgun (WGS) entry which is preliminary data.</text>
</comment>
<protein>
    <submittedName>
        <fullName evidence="8">LPXTG cell wall anchor domain-containing protein</fullName>
    </submittedName>
    <submittedName>
        <fullName evidence="7">LPXTG-motif cell wall-anchored protein</fullName>
    </submittedName>
</protein>
<keyword evidence="5" id="KW-0472">Membrane</keyword>
<dbReference type="PROSITE" id="PS00138">
    <property type="entry name" value="SUBTILASE_SER"/>
    <property type="match status" value="1"/>
</dbReference>
<sequence length="712" mass="72706">MESSSWGIAPRRAVRSSFVGAVALGAVLFLAGPVSPAAAELEPDDRASLSGVVERLAGTLEDPSTDEFAASEGLPADGILSLQVDDAGRLAVSITTDGADVVAVSEAVAALGLVVAVDPEHATLTAFVAPSELDALSRLAGVTSVSHAPQAGSGSFAAAAADDILPIPTGTCRSIPADAAIPLNVVKARSDFGVDGGGVTVGIISNSFALKGGPEAGKAAWDADVRNGLLPGPGNPCGYLEPVIVHDLPTTVAGQDDEGRGMAQLVHAMAPGAKLAFATGITDETAMRAAIDQLIADGADIIVDDVLFPTEPYFQESLLTQKIDRLVDAGLVYLTAAGNFNQVAEVDGEVRPIGSWMSAEYRPIDCPDGIAAASGLEGAVDCMDFDPSEAEAYSNAFTVIGVPDGDDLQVEVLAQWALPYGTEFGDFSLVVTDPAGTPVEVSELQLGFPGLGVVISGASTEPTAYDFFIVRAKDRTDARPAVRISSVENGLPAVFHSLEYDTTQGDDVVGPTVNGHNGARKAITVAAAPFTEPTGLEYFSSLGPVYTGLPPIGSETVLPFAELETYSKPDILSLDGERNSVLSAPPGSSGGVYQFFGTSAASPTAAGVVALGLQAHPGLTPDEVKAALFGSAIPRGATYVGHSAENTTGAGLIDAYGYLSRVAELPVPPEPNPAAPAQLPSTGIDPTTPALVGLFAFLAGAVLLRRRVILGR</sequence>
<organism evidence="8 9">
    <name type="scientific">Agromyces atrinae</name>
    <dbReference type="NCBI Taxonomy" id="592376"/>
    <lineage>
        <taxon>Bacteria</taxon>
        <taxon>Bacillati</taxon>
        <taxon>Actinomycetota</taxon>
        <taxon>Actinomycetes</taxon>
        <taxon>Micrococcales</taxon>
        <taxon>Microbacteriaceae</taxon>
        <taxon>Agromyces</taxon>
    </lineage>
</organism>
<keyword evidence="2" id="KW-0645">Protease</keyword>
<keyword evidence="5" id="KW-0812">Transmembrane</keyword>
<dbReference type="EMBL" id="SDPM01000003">
    <property type="protein sequence ID" value="RXZ86768.1"/>
    <property type="molecule type" value="Genomic_DNA"/>
</dbReference>
<keyword evidence="9" id="KW-1185">Reference proteome</keyword>
<accession>A0A4Q2M4J9</accession>
<keyword evidence="5" id="KW-1133">Transmembrane helix</keyword>
<dbReference type="InterPro" id="IPR036852">
    <property type="entry name" value="Peptidase_S8/S53_dom_sf"/>
</dbReference>
<dbReference type="GO" id="GO:0004252">
    <property type="term" value="F:serine-type endopeptidase activity"/>
    <property type="evidence" value="ECO:0007669"/>
    <property type="project" value="InterPro"/>
</dbReference>
<dbReference type="Gene3D" id="3.40.50.200">
    <property type="entry name" value="Peptidase S8/S53 domain"/>
    <property type="match status" value="2"/>
</dbReference>
<evidence type="ECO:0000256" key="4">
    <source>
        <dbReference type="ARBA" id="ARBA00022825"/>
    </source>
</evidence>
<evidence type="ECO:0000256" key="5">
    <source>
        <dbReference type="SAM" id="Phobius"/>
    </source>
</evidence>
<evidence type="ECO:0000313" key="9">
    <source>
        <dbReference type="Proteomes" id="UP000292686"/>
    </source>
</evidence>
<comment type="similarity">
    <text evidence="1">Belongs to the peptidase S8 family.</text>
</comment>
<evidence type="ECO:0000256" key="3">
    <source>
        <dbReference type="ARBA" id="ARBA00022801"/>
    </source>
</evidence>
<evidence type="ECO:0000256" key="1">
    <source>
        <dbReference type="ARBA" id="ARBA00011073"/>
    </source>
</evidence>
<evidence type="ECO:0000259" key="6">
    <source>
        <dbReference type="Pfam" id="PF00082"/>
    </source>
</evidence>
<dbReference type="OrthoDB" id="9813435at2"/>
<dbReference type="EMBL" id="JACCBI010000001">
    <property type="protein sequence ID" value="NYD67411.1"/>
    <property type="molecule type" value="Genomic_DNA"/>
</dbReference>
<dbReference type="Proteomes" id="UP000292686">
    <property type="component" value="Unassembled WGS sequence"/>
</dbReference>
<dbReference type="Pfam" id="PF00082">
    <property type="entry name" value="Peptidase_S8"/>
    <property type="match status" value="1"/>
</dbReference>
<reference evidence="7 10" key="2">
    <citation type="submission" date="2020-07" db="EMBL/GenBank/DDBJ databases">
        <title>Sequencing the genomes of 1000 actinobacteria strains.</title>
        <authorList>
            <person name="Klenk H.-P."/>
        </authorList>
    </citation>
    <scope>NUCLEOTIDE SEQUENCE [LARGE SCALE GENOMIC DNA]</scope>
    <source>
        <strain evidence="7 10">DSM 23870</strain>
    </source>
</reference>
<dbReference type="RefSeq" id="WP_129173431.1">
    <property type="nucleotide sequence ID" value="NZ_JACCBI010000001.1"/>
</dbReference>
<dbReference type="PANTHER" id="PTHR43806:SF11">
    <property type="entry name" value="CEREVISIN-RELATED"/>
    <property type="match status" value="1"/>
</dbReference>
<dbReference type="InterPro" id="IPR000209">
    <property type="entry name" value="Peptidase_S8/S53_dom"/>
</dbReference>
<evidence type="ECO:0000256" key="2">
    <source>
        <dbReference type="ARBA" id="ARBA00022670"/>
    </source>
</evidence>
<evidence type="ECO:0000313" key="10">
    <source>
        <dbReference type="Proteomes" id="UP000581087"/>
    </source>
</evidence>
<dbReference type="Proteomes" id="UP000581087">
    <property type="component" value="Unassembled WGS sequence"/>
</dbReference>
<dbReference type="PANTHER" id="PTHR43806">
    <property type="entry name" value="PEPTIDASE S8"/>
    <property type="match status" value="1"/>
</dbReference>
<dbReference type="SUPFAM" id="SSF52743">
    <property type="entry name" value="Subtilisin-like"/>
    <property type="match status" value="1"/>
</dbReference>
<feature type="domain" description="Peptidase S8/S53" evidence="6">
    <location>
        <begin position="516"/>
        <end position="651"/>
    </location>
</feature>
<dbReference type="InterPro" id="IPR050131">
    <property type="entry name" value="Peptidase_S8_subtilisin-like"/>
</dbReference>
<evidence type="ECO:0000313" key="7">
    <source>
        <dbReference type="EMBL" id="NYD67411.1"/>
    </source>
</evidence>